<dbReference type="AlphaFoldDB" id="A0A382A2Q3"/>
<accession>A0A382A2Q3</accession>
<feature type="non-terminal residue" evidence="1">
    <location>
        <position position="47"/>
    </location>
</feature>
<reference evidence="1" key="1">
    <citation type="submission" date="2018-05" db="EMBL/GenBank/DDBJ databases">
        <authorList>
            <person name="Lanie J.A."/>
            <person name="Ng W.-L."/>
            <person name="Kazmierczak K.M."/>
            <person name="Andrzejewski T.M."/>
            <person name="Davidsen T.M."/>
            <person name="Wayne K.J."/>
            <person name="Tettelin H."/>
            <person name="Glass J.I."/>
            <person name="Rusch D."/>
            <person name="Podicherti R."/>
            <person name="Tsui H.-C.T."/>
            <person name="Winkler M.E."/>
        </authorList>
    </citation>
    <scope>NUCLEOTIDE SEQUENCE</scope>
</reference>
<proteinExistence type="predicted"/>
<sequence length="47" mass="5141">VRQINIRAERFTFEPSAIEVVEGQRVRLLVEAVDVPHGIGIAGLGVE</sequence>
<protein>
    <submittedName>
        <fullName evidence="1">Uncharacterized protein</fullName>
    </submittedName>
</protein>
<dbReference type="InterPro" id="IPR008972">
    <property type="entry name" value="Cupredoxin"/>
</dbReference>
<feature type="non-terminal residue" evidence="1">
    <location>
        <position position="1"/>
    </location>
</feature>
<gene>
    <name evidence="1" type="ORF">METZ01_LOCUS148488</name>
</gene>
<name>A0A382A2Q3_9ZZZZ</name>
<dbReference type="SUPFAM" id="SSF49503">
    <property type="entry name" value="Cupredoxins"/>
    <property type="match status" value="1"/>
</dbReference>
<evidence type="ECO:0000313" key="1">
    <source>
        <dbReference type="EMBL" id="SVA95634.1"/>
    </source>
</evidence>
<dbReference type="Gene3D" id="2.60.40.420">
    <property type="entry name" value="Cupredoxins - blue copper proteins"/>
    <property type="match status" value="1"/>
</dbReference>
<organism evidence="1">
    <name type="scientific">marine metagenome</name>
    <dbReference type="NCBI Taxonomy" id="408172"/>
    <lineage>
        <taxon>unclassified sequences</taxon>
        <taxon>metagenomes</taxon>
        <taxon>ecological metagenomes</taxon>
    </lineage>
</organism>
<dbReference type="EMBL" id="UINC01023617">
    <property type="protein sequence ID" value="SVA95634.1"/>
    <property type="molecule type" value="Genomic_DNA"/>
</dbReference>